<dbReference type="InterPro" id="IPR012040">
    <property type="entry name" value="Formylmethanofuran_DH_dsu"/>
</dbReference>
<dbReference type="InterPro" id="IPR006657">
    <property type="entry name" value="MoPterin_dinucl-bd_dom"/>
</dbReference>
<reference evidence="2 3" key="1">
    <citation type="journal article" date="2019" name="Nat. Microbiol.">
        <title>Wide diversity of methane and short-chain alkane metabolisms in uncultured archaea.</title>
        <authorList>
            <person name="Borrel G."/>
            <person name="Adam P.S."/>
            <person name="McKay L.J."/>
            <person name="Chen L.X."/>
            <person name="Sierra-Garcia I.N."/>
            <person name="Sieber C.M."/>
            <person name="Letourneur Q."/>
            <person name="Ghozlane A."/>
            <person name="Andersen G.L."/>
            <person name="Li W.J."/>
            <person name="Hallam S.J."/>
            <person name="Muyzer G."/>
            <person name="de Oliveira V.M."/>
            <person name="Inskeep W.P."/>
            <person name="Banfield J.F."/>
            <person name="Gribaldo S."/>
        </authorList>
    </citation>
    <scope>NUCLEOTIDE SEQUENCE [LARGE SCALE GENOMIC DNA]</scope>
    <source>
        <strain evidence="2">NM1b</strain>
    </source>
</reference>
<dbReference type="InterPro" id="IPR009010">
    <property type="entry name" value="Asp_de-COase-like_dom_sf"/>
</dbReference>
<evidence type="ECO:0000313" key="2">
    <source>
        <dbReference type="EMBL" id="RZN68277.1"/>
    </source>
</evidence>
<dbReference type="Gene3D" id="2.40.40.20">
    <property type="match status" value="1"/>
</dbReference>
<evidence type="ECO:0000313" key="3">
    <source>
        <dbReference type="Proteomes" id="UP000320766"/>
    </source>
</evidence>
<proteinExistence type="predicted"/>
<feature type="domain" description="Molybdopterin dinucleotide-binding" evidence="1">
    <location>
        <begin position="7"/>
        <end position="102"/>
    </location>
</feature>
<dbReference type="AlphaFoldDB" id="A0A520KVS9"/>
<dbReference type="GO" id="GO:0043546">
    <property type="term" value="F:molybdopterin cofactor binding"/>
    <property type="evidence" value="ECO:0007669"/>
    <property type="project" value="InterPro"/>
</dbReference>
<dbReference type="GO" id="GO:0016491">
    <property type="term" value="F:oxidoreductase activity"/>
    <property type="evidence" value="ECO:0007669"/>
    <property type="project" value="InterPro"/>
</dbReference>
<comment type="caution">
    <text evidence="2">The sequence shown here is derived from an EMBL/GenBank/DDBJ whole genome shotgun (WGS) entry which is preliminary data.</text>
</comment>
<evidence type="ECO:0000259" key="1">
    <source>
        <dbReference type="Pfam" id="PF01568"/>
    </source>
</evidence>
<dbReference type="Pfam" id="PF01568">
    <property type="entry name" value="Molydop_binding"/>
    <property type="match status" value="1"/>
</dbReference>
<dbReference type="SUPFAM" id="SSF50692">
    <property type="entry name" value="ADC-like"/>
    <property type="match status" value="1"/>
</dbReference>
<accession>A0A520KVS9</accession>
<organism evidence="2 3">
    <name type="scientific">Candidatus Methanolliviera hydrocarbonicum</name>
    <dbReference type="NCBI Taxonomy" id="2491085"/>
    <lineage>
        <taxon>Archaea</taxon>
        <taxon>Methanobacteriati</taxon>
        <taxon>Methanobacteriota</taxon>
        <taxon>Candidatus Methanoliparia</taxon>
        <taxon>Candidatus Methanoliparales</taxon>
        <taxon>Candidatus Methanollivieraceae</taxon>
        <taxon>Candidatus Methanolliviera</taxon>
    </lineage>
</organism>
<dbReference type="EMBL" id="RXIL01000112">
    <property type="protein sequence ID" value="RZN68277.1"/>
    <property type="molecule type" value="Genomic_DNA"/>
</dbReference>
<dbReference type="PIRSF" id="PIRSF015873">
    <property type="entry name" value="FwdD"/>
    <property type="match status" value="1"/>
</dbReference>
<name>A0A520KVS9_9EURY</name>
<dbReference type="Proteomes" id="UP000320766">
    <property type="component" value="Unassembled WGS sequence"/>
</dbReference>
<gene>
    <name evidence="2" type="ORF">EF807_06195</name>
</gene>
<sequence>MKREVKLITGRTLDQGIFIEHKHSDEYLNAAAICRINPKLMKEIGVDEGDRVKVITDVADVVVRAVGDDNIGEKMIFVPMGPWANFVLGMDVGMGGMPSFKGVDAKIESTDEKTPKMEELMKRYMI</sequence>
<protein>
    <submittedName>
        <fullName evidence="2">tRNA CCA-pyrophosphorylase</fullName>
    </submittedName>
</protein>